<accession>A0A1I5U5S1</accession>
<evidence type="ECO:0000256" key="8">
    <source>
        <dbReference type="ARBA" id="ARBA00023027"/>
    </source>
</evidence>
<dbReference type="EC" id="3.6.1.22" evidence="4"/>
<evidence type="ECO:0000256" key="3">
    <source>
        <dbReference type="ARBA" id="ARBA00009595"/>
    </source>
</evidence>
<dbReference type="GO" id="GO:0046872">
    <property type="term" value="F:metal ion binding"/>
    <property type="evidence" value="ECO:0007669"/>
    <property type="project" value="UniProtKB-KW"/>
</dbReference>
<dbReference type="InterPro" id="IPR015797">
    <property type="entry name" value="NUDIX_hydrolase-like_dom_sf"/>
</dbReference>
<evidence type="ECO:0000256" key="5">
    <source>
        <dbReference type="ARBA" id="ARBA00022723"/>
    </source>
</evidence>
<dbReference type="Pfam" id="PF00293">
    <property type="entry name" value="NUDIX"/>
    <property type="match status" value="1"/>
</dbReference>
<evidence type="ECO:0000256" key="1">
    <source>
        <dbReference type="ARBA" id="ARBA00001946"/>
    </source>
</evidence>
<keyword evidence="7" id="KW-0460">Magnesium</keyword>
<dbReference type="CDD" id="cd03429">
    <property type="entry name" value="NUDIX_NADH_pyrophosphatase_Nudt13"/>
    <property type="match status" value="1"/>
</dbReference>
<dbReference type="InterPro" id="IPR015376">
    <property type="entry name" value="Znr_NADH_PPase"/>
</dbReference>
<evidence type="ECO:0000256" key="7">
    <source>
        <dbReference type="ARBA" id="ARBA00022842"/>
    </source>
</evidence>
<evidence type="ECO:0000256" key="4">
    <source>
        <dbReference type="ARBA" id="ARBA00012381"/>
    </source>
</evidence>
<comment type="similarity">
    <text evidence="3">Belongs to the Nudix hydrolase family. NudC subfamily.</text>
</comment>
<dbReference type="SUPFAM" id="SSF55811">
    <property type="entry name" value="Nudix"/>
    <property type="match status" value="1"/>
</dbReference>
<dbReference type="Pfam" id="PF09297">
    <property type="entry name" value="Zn_ribbon_NUD"/>
    <property type="match status" value="1"/>
</dbReference>
<dbReference type="PROSITE" id="PS51462">
    <property type="entry name" value="NUDIX"/>
    <property type="match status" value="1"/>
</dbReference>
<evidence type="ECO:0000313" key="12">
    <source>
        <dbReference type="Proteomes" id="UP000199586"/>
    </source>
</evidence>
<name>A0A1I5U5S1_9SPHN</name>
<comment type="cofactor">
    <cofactor evidence="1">
        <name>Mg(2+)</name>
        <dbReference type="ChEBI" id="CHEBI:18420"/>
    </cofactor>
</comment>
<keyword evidence="6" id="KW-0378">Hydrolase</keyword>
<dbReference type="PROSITE" id="PS00893">
    <property type="entry name" value="NUDIX_BOX"/>
    <property type="match status" value="1"/>
</dbReference>
<keyword evidence="8" id="KW-0520">NAD</keyword>
<dbReference type="AlphaFoldDB" id="A0A1I5U5S1"/>
<dbReference type="InterPro" id="IPR049734">
    <property type="entry name" value="NudC-like_C"/>
</dbReference>
<evidence type="ECO:0000256" key="2">
    <source>
        <dbReference type="ARBA" id="ARBA00001947"/>
    </source>
</evidence>
<dbReference type="Gene3D" id="3.90.79.20">
    <property type="match status" value="1"/>
</dbReference>
<dbReference type="Gene3D" id="3.90.79.10">
    <property type="entry name" value="Nucleoside Triphosphate Pyrophosphohydrolase"/>
    <property type="match status" value="1"/>
</dbReference>
<dbReference type="InterPro" id="IPR020084">
    <property type="entry name" value="NUDIX_hydrolase_CS"/>
</dbReference>
<dbReference type="GO" id="GO:0005829">
    <property type="term" value="C:cytosol"/>
    <property type="evidence" value="ECO:0007669"/>
    <property type="project" value="TreeGrafter"/>
</dbReference>
<sequence>MIGFTGGTLDRGDALRHDPALFAAALADPRARLLRLDAYRPEVTEEGLLGWGGLAEAPDEATLVLLGMDGDRPRFAAAMPGDRATGRSPALFAALDRLRPGEAATYAAARSVLDWHARNGFCATCGTPTAPFRAGWGRACATCGTEHFPRVDPVVIMLAEHDDRVLLGRQPAFPAGRYSALAGFLEPGESIEEAVAREVREEAGIVVRDVRYVASQPWPFASSLMIACVAMAESDAITLDENELEDAIWVSRATVRAVLAGEPGPFLPPPPYAIAHTLLTTWADDDSRGGAETRS</sequence>
<dbReference type="InterPro" id="IPR015375">
    <property type="entry name" value="NADH_PPase-like_N"/>
</dbReference>
<evidence type="ECO:0000313" key="11">
    <source>
        <dbReference type="EMBL" id="SFP90609.1"/>
    </source>
</evidence>
<dbReference type="InterPro" id="IPR050241">
    <property type="entry name" value="NAD-cap_RNA_hydrolase_NudC"/>
</dbReference>
<dbReference type="PANTHER" id="PTHR42904">
    <property type="entry name" value="NUDIX HYDROLASE, NUDC SUBFAMILY"/>
    <property type="match status" value="1"/>
</dbReference>
<gene>
    <name evidence="11" type="ORF">SAMN04488241_110141</name>
</gene>
<evidence type="ECO:0000256" key="9">
    <source>
        <dbReference type="ARBA" id="ARBA00023679"/>
    </source>
</evidence>
<evidence type="ECO:0000259" key="10">
    <source>
        <dbReference type="PROSITE" id="PS51462"/>
    </source>
</evidence>
<dbReference type="EMBL" id="FOXP01000010">
    <property type="protein sequence ID" value="SFP90609.1"/>
    <property type="molecule type" value="Genomic_DNA"/>
</dbReference>
<evidence type="ECO:0000256" key="6">
    <source>
        <dbReference type="ARBA" id="ARBA00022801"/>
    </source>
</evidence>
<comment type="catalytic activity">
    <reaction evidence="9">
        <text>a 5'-end NAD(+)-phospho-ribonucleoside in mRNA + H2O = a 5'-end phospho-adenosine-phospho-ribonucleoside in mRNA + beta-nicotinamide D-ribonucleotide + 2 H(+)</text>
        <dbReference type="Rhea" id="RHEA:60876"/>
        <dbReference type="Rhea" id="RHEA-COMP:15698"/>
        <dbReference type="Rhea" id="RHEA-COMP:15719"/>
        <dbReference type="ChEBI" id="CHEBI:14649"/>
        <dbReference type="ChEBI" id="CHEBI:15377"/>
        <dbReference type="ChEBI" id="CHEBI:15378"/>
        <dbReference type="ChEBI" id="CHEBI:144029"/>
        <dbReference type="ChEBI" id="CHEBI:144051"/>
    </reaction>
    <physiologicalReaction direction="left-to-right" evidence="9">
        <dbReference type="Rhea" id="RHEA:60877"/>
    </physiologicalReaction>
</comment>
<dbReference type="GO" id="GO:0019677">
    <property type="term" value="P:NAD+ catabolic process"/>
    <property type="evidence" value="ECO:0007669"/>
    <property type="project" value="TreeGrafter"/>
</dbReference>
<dbReference type="Pfam" id="PF09296">
    <property type="entry name" value="NUDIX-like"/>
    <property type="match status" value="1"/>
</dbReference>
<comment type="cofactor">
    <cofactor evidence="2">
        <name>Zn(2+)</name>
        <dbReference type="ChEBI" id="CHEBI:29105"/>
    </cofactor>
</comment>
<dbReference type="Proteomes" id="UP000199586">
    <property type="component" value="Unassembled WGS sequence"/>
</dbReference>
<dbReference type="STRING" id="634430.SAMN04488241_110141"/>
<dbReference type="PANTHER" id="PTHR42904:SF6">
    <property type="entry name" value="NAD-CAPPED RNA HYDROLASE NUDT12"/>
    <property type="match status" value="1"/>
</dbReference>
<dbReference type="NCBIfam" id="NF001299">
    <property type="entry name" value="PRK00241.1"/>
    <property type="match status" value="1"/>
</dbReference>
<proteinExistence type="inferred from homology"/>
<keyword evidence="12" id="KW-1185">Reference proteome</keyword>
<dbReference type="GO" id="GO:0035529">
    <property type="term" value="F:NADH pyrophosphatase activity"/>
    <property type="evidence" value="ECO:0007669"/>
    <property type="project" value="TreeGrafter"/>
</dbReference>
<keyword evidence="5" id="KW-0479">Metal-binding</keyword>
<organism evidence="11 12">
    <name type="scientific">Sphingomonas rubra</name>
    <dbReference type="NCBI Taxonomy" id="634430"/>
    <lineage>
        <taxon>Bacteria</taxon>
        <taxon>Pseudomonadati</taxon>
        <taxon>Pseudomonadota</taxon>
        <taxon>Alphaproteobacteria</taxon>
        <taxon>Sphingomonadales</taxon>
        <taxon>Sphingomonadaceae</taxon>
        <taxon>Sphingomonas</taxon>
    </lineage>
</organism>
<feature type="domain" description="Nudix hydrolase" evidence="10">
    <location>
        <begin position="149"/>
        <end position="272"/>
    </location>
</feature>
<protein>
    <recommendedName>
        <fullName evidence="4">NAD(+) diphosphatase</fullName>
        <ecNumber evidence="4">3.6.1.22</ecNumber>
    </recommendedName>
</protein>
<dbReference type="GO" id="GO:0006742">
    <property type="term" value="P:NADP+ catabolic process"/>
    <property type="evidence" value="ECO:0007669"/>
    <property type="project" value="TreeGrafter"/>
</dbReference>
<dbReference type="RefSeq" id="WP_245739334.1">
    <property type="nucleotide sequence ID" value="NZ_FOXP01000010.1"/>
</dbReference>
<dbReference type="InterPro" id="IPR000086">
    <property type="entry name" value="NUDIX_hydrolase_dom"/>
</dbReference>
<reference evidence="11 12" key="1">
    <citation type="submission" date="2016-10" db="EMBL/GenBank/DDBJ databases">
        <authorList>
            <person name="de Groot N.N."/>
        </authorList>
    </citation>
    <scope>NUCLEOTIDE SEQUENCE [LARGE SCALE GENOMIC DNA]</scope>
    <source>
        <strain evidence="11 12">CGMCC 1.9113</strain>
    </source>
</reference>